<name>A0A4C1WNE5_EUMVA</name>
<feature type="compositionally biased region" description="Basic and acidic residues" evidence="1">
    <location>
        <begin position="43"/>
        <end position="52"/>
    </location>
</feature>
<gene>
    <name evidence="2" type="ORF">EVAR_88534_1</name>
</gene>
<dbReference type="Proteomes" id="UP000299102">
    <property type="component" value="Unassembled WGS sequence"/>
</dbReference>
<reference evidence="2 3" key="1">
    <citation type="journal article" date="2019" name="Commun. Biol.">
        <title>The bagworm genome reveals a unique fibroin gene that provides high tensile strength.</title>
        <authorList>
            <person name="Kono N."/>
            <person name="Nakamura H."/>
            <person name="Ohtoshi R."/>
            <person name="Tomita M."/>
            <person name="Numata K."/>
            <person name="Arakawa K."/>
        </authorList>
    </citation>
    <scope>NUCLEOTIDE SEQUENCE [LARGE SCALE GENOMIC DNA]</scope>
</reference>
<dbReference type="EMBL" id="BGZK01000590">
    <property type="protein sequence ID" value="GBP51829.1"/>
    <property type="molecule type" value="Genomic_DNA"/>
</dbReference>
<protein>
    <submittedName>
        <fullName evidence="2">Uncharacterized protein</fullName>
    </submittedName>
</protein>
<dbReference type="AlphaFoldDB" id="A0A4C1WNE5"/>
<feature type="region of interest" description="Disordered" evidence="1">
    <location>
        <begin position="17"/>
        <end position="52"/>
    </location>
</feature>
<evidence type="ECO:0000313" key="3">
    <source>
        <dbReference type="Proteomes" id="UP000299102"/>
    </source>
</evidence>
<proteinExistence type="predicted"/>
<organism evidence="2 3">
    <name type="scientific">Eumeta variegata</name>
    <name type="common">Bagworm moth</name>
    <name type="synonym">Eumeta japonica</name>
    <dbReference type="NCBI Taxonomy" id="151549"/>
    <lineage>
        <taxon>Eukaryota</taxon>
        <taxon>Metazoa</taxon>
        <taxon>Ecdysozoa</taxon>
        <taxon>Arthropoda</taxon>
        <taxon>Hexapoda</taxon>
        <taxon>Insecta</taxon>
        <taxon>Pterygota</taxon>
        <taxon>Neoptera</taxon>
        <taxon>Endopterygota</taxon>
        <taxon>Lepidoptera</taxon>
        <taxon>Glossata</taxon>
        <taxon>Ditrysia</taxon>
        <taxon>Tineoidea</taxon>
        <taxon>Psychidae</taxon>
        <taxon>Oiketicinae</taxon>
        <taxon>Eumeta</taxon>
    </lineage>
</organism>
<evidence type="ECO:0000256" key="1">
    <source>
        <dbReference type="SAM" id="MobiDB-lite"/>
    </source>
</evidence>
<sequence>MRRVNACVEDSIKTNCAVPRDPRTRQGLHPPDNSDTDNGTNTRTDRQAEHQHKTSLYNGSHPMACACASLPLLASSPPLISFRFPISCLQCERNRFKKAHVHFITNDLVTQRK</sequence>
<accession>A0A4C1WNE5</accession>
<comment type="caution">
    <text evidence="2">The sequence shown here is derived from an EMBL/GenBank/DDBJ whole genome shotgun (WGS) entry which is preliminary data.</text>
</comment>
<keyword evidence="3" id="KW-1185">Reference proteome</keyword>
<evidence type="ECO:0000313" key="2">
    <source>
        <dbReference type="EMBL" id="GBP51829.1"/>
    </source>
</evidence>